<sequence>MRPISLFLAVAFAFAAPVSMAQEGPRPLSSALEAAQSGNWDIAAQLARRAGPSAVPLIEWSRLRDGAGTLPEALAFLDAHGDWPGLGLIRLRAEGMLDAADNAEILRLFAGDNRPRTGAGALAHARALKSAGRLGDAQADLVLAWRTLDMTVEDQKAMLTAHDDLLSPHHVARVDMLLWQDEPEQVQALLPLLPDGWQALAEARLALRADRPGVDDLIAAVPDALSDDPGLAHERFLWRIRKGRSDDAIALLLERSESAEALGKPERWAGWRRWLARARMREGQGRAAYKIAASHHLSEGANFADLEWLSGYLALSYLDDPDLALTHFERFRDAVSTPISLGRAGYWLGRAHRARRDDEAARAAFALGAAHQTSFYGLLAAEAAGMPSDPALAGTEAFAPWREAEFTRAPLFRVGLLAMNAGEVSLAERFLLHLADGFDRTALGQMGAMAIELDQPHLAVMIGKLAAGRGIILPGPYYALHPMRQMDLPVPMEMALAIARRESEFDHRVASGAGALGLMQLLPGTASDMARALGRTDHDTRRVLDDWRYNARLGSAYLARLGWKFGGNVVMVSAAYNAGPARPPRWIDKNGDPREGGMDVIDWIEHIPFRETRNYVMRVAESLPIYRARLGRDPHPVPFSEELVGSSVLPLTPKGE</sequence>
<comment type="similarity">
    <text evidence="1">Belongs to the transglycosylase Slt family.</text>
</comment>
<dbReference type="InterPro" id="IPR008939">
    <property type="entry name" value="Lytic_TGlycosylase_superhlx_U"/>
</dbReference>
<comment type="similarity">
    <text evidence="2">Belongs to the virb1 family.</text>
</comment>
<dbReference type="SUPFAM" id="SSF48435">
    <property type="entry name" value="Bacterial muramidases"/>
    <property type="match status" value="1"/>
</dbReference>
<evidence type="ECO:0000313" key="7">
    <source>
        <dbReference type="Proteomes" id="UP000483078"/>
    </source>
</evidence>
<evidence type="ECO:0000256" key="2">
    <source>
        <dbReference type="ARBA" id="ARBA00009387"/>
    </source>
</evidence>
<dbReference type="Gene3D" id="1.25.20.10">
    <property type="entry name" value="Bacterial muramidases"/>
    <property type="match status" value="1"/>
</dbReference>
<dbReference type="GO" id="GO:0042597">
    <property type="term" value="C:periplasmic space"/>
    <property type="evidence" value="ECO:0007669"/>
    <property type="project" value="InterPro"/>
</dbReference>
<proteinExistence type="inferred from homology"/>
<reference evidence="6 7" key="1">
    <citation type="submission" date="2019-06" db="EMBL/GenBank/DDBJ databases">
        <title>Enrichment of Autotrophic Halophilic Microorganisms from Red Sea Brine Pool Using Microbial Electrosynthesis System.</title>
        <authorList>
            <person name="Alqahtani M.F."/>
            <person name="Bajracharya S."/>
            <person name="Katuri K.P."/>
            <person name="Ali M."/>
            <person name="Saikaly P.E."/>
        </authorList>
    </citation>
    <scope>NUCLEOTIDE SEQUENCE [LARGE SCALE GENOMIC DNA]</scope>
    <source>
        <strain evidence="6">MES6</strain>
    </source>
</reference>
<dbReference type="Gene3D" id="1.10.530.10">
    <property type="match status" value="1"/>
</dbReference>
<evidence type="ECO:0000256" key="3">
    <source>
        <dbReference type="ARBA" id="ARBA00022729"/>
    </source>
</evidence>
<dbReference type="InterPro" id="IPR008258">
    <property type="entry name" value="Transglycosylase_SLT_dom_1"/>
</dbReference>
<dbReference type="EMBL" id="VENJ01000013">
    <property type="protein sequence ID" value="MTJ05084.1"/>
    <property type="molecule type" value="Genomic_DNA"/>
</dbReference>
<dbReference type="SUPFAM" id="SSF53955">
    <property type="entry name" value="Lysozyme-like"/>
    <property type="match status" value="1"/>
</dbReference>
<dbReference type="InterPro" id="IPR023346">
    <property type="entry name" value="Lysozyme-like_dom_sf"/>
</dbReference>
<keyword evidence="3 4" id="KW-0732">Signal</keyword>
<dbReference type="GO" id="GO:0004553">
    <property type="term" value="F:hydrolase activity, hydrolyzing O-glycosyl compounds"/>
    <property type="evidence" value="ECO:0007669"/>
    <property type="project" value="InterPro"/>
</dbReference>
<evidence type="ECO:0000256" key="1">
    <source>
        <dbReference type="ARBA" id="ARBA00007734"/>
    </source>
</evidence>
<organism evidence="6 7">
    <name type="scientific">Sediminimonas qiaohouensis</name>
    <dbReference type="NCBI Taxonomy" id="552061"/>
    <lineage>
        <taxon>Bacteria</taxon>
        <taxon>Pseudomonadati</taxon>
        <taxon>Pseudomonadota</taxon>
        <taxon>Alphaproteobacteria</taxon>
        <taxon>Rhodobacterales</taxon>
        <taxon>Roseobacteraceae</taxon>
        <taxon>Sediminimonas</taxon>
    </lineage>
</organism>
<dbReference type="PANTHER" id="PTHR37423:SF2">
    <property type="entry name" value="MEMBRANE-BOUND LYTIC MUREIN TRANSGLYCOSYLASE C"/>
    <property type="match status" value="1"/>
</dbReference>
<dbReference type="Pfam" id="PF01464">
    <property type="entry name" value="SLT"/>
    <property type="match status" value="1"/>
</dbReference>
<dbReference type="AlphaFoldDB" id="A0A7C9HBF2"/>
<protein>
    <submittedName>
        <fullName evidence="6">Lytic transglycosylase domain-containing protein</fullName>
    </submittedName>
</protein>
<dbReference type="CDD" id="cd13401">
    <property type="entry name" value="Slt70-like"/>
    <property type="match status" value="1"/>
</dbReference>
<dbReference type="PANTHER" id="PTHR37423">
    <property type="entry name" value="SOLUBLE LYTIC MUREIN TRANSGLYCOSYLASE-RELATED"/>
    <property type="match status" value="1"/>
</dbReference>
<comment type="caution">
    <text evidence="6">The sequence shown here is derived from an EMBL/GenBank/DDBJ whole genome shotgun (WGS) entry which is preliminary data.</text>
</comment>
<feature type="chain" id="PRO_5028827647" evidence="4">
    <location>
        <begin position="22"/>
        <end position="656"/>
    </location>
</feature>
<feature type="signal peptide" evidence="4">
    <location>
        <begin position="1"/>
        <end position="21"/>
    </location>
</feature>
<evidence type="ECO:0000313" key="6">
    <source>
        <dbReference type="EMBL" id="MTJ05084.1"/>
    </source>
</evidence>
<gene>
    <name evidence="6" type="ORF">FH759_10390</name>
</gene>
<dbReference type="Proteomes" id="UP000483078">
    <property type="component" value="Unassembled WGS sequence"/>
</dbReference>
<accession>A0A7C9HBF2</accession>
<dbReference type="RefSeq" id="WP_273249883.1">
    <property type="nucleotide sequence ID" value="NZ_VENJ01000013.1"/>
</dbReference>
<name>A0A7C9HBF2_9RHOB</name>
<evidence type="ECO:0000259" key="5">
    <source>
        <dbReference type="Pfam" id="PF01464"/>
    </source>
</evidence>
<evidence type="ECO:0000256" key="4">
    <source>
        <dbReference type="SAM" id="SignalP"/>
    </source>
</evidence>
<feature type="domain" description="Transglycosylase SLT" evidence="5">
    <location>
        <begin position="490"/>
        <end position="592"/>
    </location>
</feature>